<proteinExistence type="predicted"/>
<reference evidence="1" key="1">
    <citation type="submission" date="2023-06" db="EMBL/GenBank/DDBJ databases">
        <authorList>
            <consortium name="Lawrence Berkeley National Laboratory"/>
            <person name="Ahrendt S."/>
            <person name="Sahu N."/>
            <person name="Indic B."/>
            <person name="Wong-Bajracharya J."/>
            <person name="Merenyi Z."/>
            <person name="Ke H.-M."/>
            <person name="Monk M."/>
            <person name="Kocsube S."/>
            <person name="Drula E."/>
            <person name="Lipzen A."/>
            <person name="Balint B."/>
            <person name="Henrissat B."/>
            <person name="Andreopoulos B."/>
            <person name="Martin F.M."/>
            <person name="Harder C.B."/>
            <person name="Rigling D."/>
            <person name="Ford K.L."/>
            <person name="Foster G.D."/>
            <person name="Pangilinan J."/>
            <person name="Papanicolaou A."/>
            <person name="Barry K."/>
            <person name="LaButti K."/>
            <person name="Viragh M."/>
            <person name="Koriabine M."/>
            <person name="Yan M."/>
            <person name="Riley R."/>
            <person name="Champramary S."/>
            <person name="Plett K.L."/>
            <person name="Tsai I.J."/>
            <person name="Slot J."/>
            <person name="Sipos G."/>
            <person name="Plett J."/>
            <person name="Nagy L.G."/>
            <person name="Grigoriev I.V."/>
        </authorList>
    </citation>
    <scope>NUCLEOTIDE SEQUENCE</scope>
    <source>
        <strain evidence="1">ICMP 16352</strain>
    </source>
</reference>
<dbReference type="EMBL" id="JAUEPR010000073">
    <property type="protein sequence ID" value="KAK0467575.1"/>
    <property type="molecule type" value="Genomic_DNA"/>
</dbReference>
<organism evidence="1 2">
    <name type="scientific">Armillaria novae-zelandiae</name>
    <dbReference type="NCBI Taxonomy" id="153914"/>
    <lineage>
        <taxon>Eukaryota</taxon>
        <taxon>Fungi</taxon>
        <taxon>Dikarya</taxon>
        <taxon>Basidiomycota</taxon>
        <taxon>Agaricomycotina</taxon>
        <taxon>Agaricomycetes</taxon>
        <taxon>Agaricomycetidae</taxon>
        <taxon>Agaricales</taxon>
        <taxon>Marasmiineae</taxon>
        <taxon>Physalacriaceae</taxon>
        <taxon>Armillaria</taxon>
    </lineage>
</organism>
<protein>
    <submittedName>
        <fullName evidence="1">Uncharacterized protein</fullName>
    </submittedName>
</protein>
<gene>
    <name evidence="1" type="ORF">IW261DRAFT_1573866</name>
</gene>
<name>A0AA39NL05_9AGAR</name>
<evidence type="ECO:0000313" key="2">
    <source>
        <dbReference type="Proteomes" id="UP001175227"/>
    </source>
</evidence>
<accession>A0AA39NL05</accession>
<dbReference type="Proteomes" id="UP001175227">
    <property type="component" value="Unassembled WGS sequence"/>
</dbReference>
<comment type="caution">
    <text evidence="1">The sequence shown here is derived from an EMBL/GenBank/DDBJ whole genome shotgun (WGS) entry which is preliminary data.</text>
</comment>
<sequence length="141" mass="14981">MASRSLASSVQLSLHAPNFTIKADFSFPTPSTPVAVLAFILCSPSPPFLSTSQVPPIARATDYSSTAGSAVTTTTPSRCTMAAVASSALEIMSPPQMIYTDVKDIGFVVVVVLKPSTTFHEITPHDDDYAHFPPFNVVTTF</sequence>
<evidence type="ECO:0000313" key="1">
    <source>
        <dbReference type="EMBL" id="KAK0467575.1"/>
    </source>
</evidence>
<dbReference type="AlphaFoldDB" id="A0AA39NL05"/>
<keyword evidence="2" id="KW-1185">Reference proteome</keyword>